<dbReference type="CDD" id="cd04301">
    <property type="entry name" value="NAT_SF"/>
    <property type="match status" value="1"/>
</dbReference>
<dbReference type="PANTHER" id="PTHR43800">
    <property type="entry name" value="PEPTIDYL-LYSINE N-ACETYLTRANSFERASE YJAB"/>
    <property type="match status" value="1"/>
</dbReference>
<keyword evidence="2" id="KW-0012">Acyltransferase</keyword>
<dbReference type="InterPro" id="IPR000182">
    <property type="entry name" value="GNAT_dom"/>
</dbReference>
<dbReference type="Pfam" id="PF13673">
    <property type="entry name" value="Acetyltransf_10"/>
    <property type="match status" value="1"/>
</dbReference>
<gene>
    <name evidence="4" type="ORF">LZ518_09805</name>
</gene>
<sequence length="167" mass="19007">MIDPKIAPLSGQIRASTAGDGNRVVSIWRDAVDATHHFLTVSDRLAIDVAVRDFLPSAPMMLWVDDHDVAVGFMILTEFRMEALFVDPSKHGMGIGRRFVEYALERHPTITTEVNEQNHQARRFYDGVGFETVGRSELDEEGRPYPLLHLQLRRSAYQPRSQPHRIV</sequence>
<dbReference type="Proteomes" id="UP001165383">
    <property type="component" value="Unassembled WGS sequence"/>
</dbReference>
<proteinExistence type="predicted"/>
<protein>
    <submittedName>
        <fullName evidence="4">Acetyltransferase</fullName>
    </submittedName>
</protein>
<evidence type="ECO:0000256" key="2">
    <source>
        <dbReference type="ARBA" id="ARBA00023315"/>
    </source>
</evidence>
<dbReference type="PROSITE" id="PS51186">
    <property type="entry name" value="GNAT"/>
    <property type="match status" value="1"/>
</dbReference>
<organism evidence="4 5">
    <name type="scientific">Sphingomonas brevis</name>
    <dbReference type="NCBI Taxonomy" id="2908206"/>
    <lineage>
        <taxon>Bacteria</taxon>
        <taxon>Pseudomonadati</taxon>
        <taxon>Pseudomonadota</taxon>
        <taxon>Alphaproteobacteria</taxon>
        <taxon>Sphingomonadales</taxon>
        <taxon>Sphingomonadaceae</taxon>
        <taxon>Sphingomonas</taxon>
    </lineage>
</organism>
<dbReference type="NCBIfam" id="NF007807">
    <property type="entry name" value="PRK10514.1"/>
    <property type="match status" value="1"/>
</dbReference>
<dbReference type="InterPro" id="IPR016181">
    <property type="entry name" value="Acyl_CoA_acyltransferase"/>
</dbReference>
<accession>A0ABT0SAJ0</accession>
<evidence type="ECO:0000313" key="4">
    <source>
        <dbReference type="EMBL" id="MCL6741424.1"/>
    </source>
</evidence>
<comment type="caution">
    <text evidence="4">The sequence shown here is derived from an EMBL/GenBank/DDBJ whole genome shotgun (WGS) entry which is preliminary data.</text>
</comment>
<name>A0ABT0SAJ0_9SPHN</name>
<dbReference type="Gene3D" id="3.40.630.30">
    <property type="match status" value="1"/>
</dbReference>
<evidence type="ECO:0000259" key="3">
    <source>
        <dbReference type="PROSITE" id="PS51186"/>
    </source>
</evidence>
<feature type="domain" description="N-acetyltransferase" evidence="3">
    <location>
        <begin position="11"/>
        <end position="157"/>
    </location>
</feature>
<dbReference type="EMBL" id="JAMGBB010000001">
    <property type="protein sequence ID" value="MCL6741424.1"/>
    <property type="molecule type" value="Genomic_DNA"/>
</dbReference>
<dbReference type="RefSeq" id="WP_249915808.1">
    <property type="nucleotide sequence ID" value="NZ_JAMGBB010000001.1"/>
</dbReference>
<evidence type="ECO:0000313" key="5">
    <source>
        <dbReference type="Proteomes" id="UP001165383"/>
    </source>
</evidence>
<keyword evidence="1" id="KW-0808">Transferase</keyword>
<dbReference type="PANTHER" id="PTHR43800:SF1">
    <property type="entry name" value="PEPTIDYL-LYSINE N-ACETYLTRANSFERASE YJAB"/>
    <property type="match status" value="1"/>
</dbReference>
<evidence type="ECO:0000256" key="1">
    <source>
        <dbReference type="ARBA" id="ARBA00022679"/>
    </source>
</evidence>
<reference evidence="4" key="1">
    <citation type="submission" date="2022-05" db="EMBL/GenBank/DDBJ databases">
        <authorList>
            <person name="Jo J.-H."/>
            <person name="Im W.-T."/>
        </authorList>
    </citation>
    <scope>NUCLEOTIDE SEQUENCE</scope>
    <source>
        <strain evidence="4">RB56-2</strain>
    </source>
</reference>
<dbReference type="SUPFAM" id="SSF55729">
    <property type="entry name" value="Acyl-CoA N-acyltransferases (Nat)"/>
    <property type="match status" value="1"/>
</dbReference>
<keyword evidence="5" id="KW-1185">Reference proteome</keyword>